<dbReference type="STRING" id="326474.AWB65_06028"/>
<dbReference type="Proteomes" id="UP000054977">
    <property type="component" value="Unassembled WGS sequence"/>
</dbReference>
<evidence type="ECO:0000313" key="1">
    <source>
        <dbReference type="EMBL" id="SAL64337.1"/>
    </source>
</evidence>
<gene>
    <name evidence="1" type="primary">aapJ</name>
    <name evidence="1" type="ORF">AWB65_06028</name>
</gene>
<dbReference type="EMBL" id="FCNW02000061">
    <property type="protein sequence ID" value="SAL64337.1"/>
    <property type="molecule type" value="Genomic_DNA"/>
</dbReference>
<evidence type="ECO:0000313" key="2">
    <source>
        <dbReference type="Proteomes" id="UP000054977"/>
    </source>
</evidence>
<reference evidence="1" key="1">
    <citation type="submission" date="2016-01" db="EMBL/GenBank/DDBJ databases">
        <authorList>
            <person name="Peeters C."/>
        </authorList>
    </citation>
    <scope>NUCLEOTIDE SEQUENCE [LARGE SCALE GENOMIC DNA]</scope>
    <source>
        <strain evidence="1">LMG 22934</strain>
    </source>
</reference>
<proteinExistence type="predicted"/>
<comment type="caution">
    <text evidence="1">The sequence shown here is derived from an EMBL/GenBank/DDBJ whole genome shotgun (WGS) entry which is preliminary data.</text>
</comment>
<keyword evidence="2" id="KW-1185">Reference proteome</keyword>
<accession>A0A158J636</accession>
<dbReference type="AlphaFoldDB" id="A0A158J636"/>
<protein>
    <submittedName>
        <fullName evidence="1">General L-amino acid-binding periplasmic protein AapJ</fullName>
    </submittedName>
</protein>
<sequence>MRWVLFTFIAAEELGVTRENYRTRIRDPLVEGALVPDNTITRTLGVEPGWTLRALESVGNYGEMFDRNLGAQSPLDLERGINGLWTHGGLMYAPPMR</sequence>
<name>A0A158J636_9BURK</name>
<organism evidence="1 2">
    <name type="scientific">Caballeronia humi</name>
    <dbReference type="NCBI Taxonomy" id="326474"/>
    <lineage>
        <taxon>Bacteria</taxon>
        <taxon>Pseudomonadati</taxon>
        <taxon>Pseudomonadota</taxon>
        <taxon>Betaproteobacteria</taxon>
        <taxon>Burkholderiales</taxon>
        <taxon>Burkholderiaceae</taxon>
        <taxon>Caballeronia</taxon>
    </lineage>
</organism>